<name>A0AB38YWW7_9GAMM</name>
<dbReference type="Proteomes" id="UP001256400">
    <property type="component" value="Chromosome"/>
</dbReference>
<dbReference type="InterPro" id="IPR025293">
    <property type="entry name" value="YfiR/HmsC-like"/>
</dbReference>
<evidence type="ECO:0000313" key="1">
    <source>
        <dbReference type="EMBL" id="WND05862.1"/>
    </source>
</evidence>
<gene>
    <name evidence="1" type="ORF">RHP80_01455</name>
</gene>
<sequence>MSSYFLFEFFDKIDKIHIFKDNHEMYHKVISRFFLLTLLCLSMEVSFASPVQNFYTLTLSIMSYSKLSTGSNTTLCVIDNPAAAGIFQTQIKQSTYGYKVQSIPAASFVKTQCQAVYFSSQTPAQQEALINSYPSHSLLSFSANNIDCEIGSIFCLYQQKGKSTFKVNLDTLSHSQIRIDPRVLLLAKNAE</sequence>
<accession>A0AB38YWW7</accession>
<dbReference type="Pfam" id="PF13689">
    <property type="entry name" value="DUF4154"/>
    <property type="match status" value="1"/>
</dbReference>
<dbReference type="EMBL" id="CP134206">
    <property type="protein sequence ID" value="WND05862.1"/>
    <property type="molecule type" value="Genomic_DNA"/>
</dbReference>
<reference evidence="1" key="1">
    <citation type="submission" date="2023-09" db="EMBL/GenBank/DDBJ databases">
        <title>Acinetobacter soli.</title>
        <authorList>
            <person name="Kim B."/>
            <person name="Kim D."/>
            <person name="Park D."/>
        </authorList>
    </citation>
    <scope>NUCLEOTIDE SEQUENCE</scope>
    <source>
        <strain evidence="1">2023.05</strain>
    </source>
</reference>
<organism evidence="1 2">
    <name type="scientific">Acinetobacter soli</name>
    <dbReference type="NCBI Taxonomy" id="487316"/>
    <lineage>
        <taxon>Bacteria</taxon>
        <taxon>Pseudomonadati</taxon>
        <taxon>Pseudomonadota</taxon>
        <taxon>Gammaproteobacteria</taxon>
        <taxon>Moraxellales</taxon>
        <taxon>Moraxellaceae</taxon>
        <taxon>Acinetobacter</taxon>
    </lineage>
</organism>
<dbReference type="AlphaFoldDB" id="A0AB38YWW7"/>
<proteinExistence type="predicted"/>
<protein>
    <submittedName>
        <fullName evidence="1">YfiR family protein</fullName>
    </submittedName>
</protein>
<evidence type="ECO:0000313" key="2">
    <source>
        <dbReference type="Proteomes" id="UP001256400"/>
    </source>
</evidence>